<evidence type="ECO:0000256" key="1">
    <source>
        <dbReference type="ARBA" id="ARBA00005883"/>
    </source>
</evidence>
<dbReference type="Gene3D" id="1.20.120.180">
    <property type="entry name" value="Proteasome activator pa28, C-terminal domain"/>
    <property type="match status" value="1"/>
</dbReference>
<proteinExistence type="inferred from homology"/>
<name>A0A1E3JB28_9TREE</name>
<sequence length="294" mass="33443">MSKYSNNLPKMEDVMKTQPQPQVLRDLLSARRVQAASIIHNDFPSKILHIQKLLEGENDPNSPFWKDIVFEKAYAEPTIGQPELPKGLGGLDINGSNENGAKSDSEEGTVGKEKFQVVLPKDIVTCSTNLTEEQEGGIRLGMHWFEVFKVNETHNECIKIITKELEDLHFLAQDLKLWLDLEIPLVEDGNSFGAEVQQLVIRELLDTYKKCNSMQNGVRAHYTDRVKLGMDWAKYPNMADWKAAIVASDRFDHFLLRSYLRNILMSYSSVLTKMERNWPKVINPKGSSDVGGMY</sequence>
<organism evidence="4 5">
    <name type="scientific">Cryptococcus amylolentus CBS 6273</name>
    <dbReference type="NCBI Taxonomy" id="1296118"/>
    <lineage>
        <taxon>Eukaryota</taxon>
        <taxon>Fungi</taxon>
        <taxon>Dikarya</taxon>
        <taxon>Basidiomycota</taxon>
        <taxon>Agaricomycotina</taxon>
        <taxon>Tremellomycetes</taxon>
        <taxon>Tremellales</taxon>
        <taxon>Cryptococcaceae</taxon>
        <taxon>Cryptococcus</taxon>
    </lineage>
</organism>
<dbReference type="GO" id="GO:0005654">
    <property type="term" value="C:nucleoplasm"/>
    <property type="evidence" value="ECO:0007669"/>
    <property type="project" value="TreeGrafter"/>
</dbReference>
<dbReference type="GO" id="GO:2000045">
    <property type="term" value="P:regulation of G1/S transition of mitotic cell cycle"/>
    <property type="evidence" value="ECO:0007669"/>
    <property type="project" value="TreeGrafter"/>
</dbReference>
<dbReference type="GO" id="GO:0061133">
    <property type="term" value="F:endopeptidase activator activity"/>
    <property type="evidence" value="ECO:0007669"/>
    <property type="project" value="TreeGrafter"/>
</dbReference>
<comment type="similarity">
    <text evidence="1">Belongs to the PA28 family.</text>
</comment>
<dbReference type="InterPro" id="IPR036997">
    <property type="entry name" value="PA28_C_sf"/>
</dbReference>
<dbReference type="GO" id="GO:0005737">
    <property type="term" value="C:cytoplasm"/>
    <property type="evidence" value="ECO:0007669"/>
    <property type="project" value="TreeGrafter"/>
</dbReference>
<feature type="domain" description="Proteasome activator PA28 C-terminal" evidence="3">
    <location>
        <begin position="148"/>
        <end position="288"/>
    </location>
</feature>
<accession>A0A1E3JB28</accession>
<dbReference type="PANTHER" id="PTHR10660:SF2">
    <property type="entry name" value="LD45860P"/>
    <property type="match status" value="1"/>
</dbReference>
<evidence type="ECO:0000313" key="4">
    <source>
        <dbReference type="EMBL" id="ODN98078.1"/>
    </source>
</evidence>
<dbReference type="EMBL" id="MEKH01000013">
    <property type="protein sequence ID" value="ODN98078.1"/>
    <property type="molecule type" value="Genomic_DNA"/>
</dbReference>
<gene>
    <name evidence="4" type="ORF">I350_07720</name>
</gene>
<dbReference type="Proteomes" id="UP000095149">
    <property type="component" value="Unassembled WGS sequence"/>
</dbReference>
<dbReference type="InterPro" id="IPR009077">
    <property type="entry name" value="Proteasome_activ_PA28"/>
</dbReference>
<dbReference type="GO" id="GO:0008537">
    <property type="term" value="C:proteasome activator complex"/>
    <property type="evidence" value="ECO:0007669"/>
    <property type="project" value="InterPro"/>
</dbReference>
<comment type="caution">
    <text evidence="4">The sequence shown here is derived from an EMBL/GenBank/DDBJ whole genome shotgun (WGS) entry which is preliminary data.</text>
</comment>
<dbReference type="InterPro" id="IPR003186">
    <property type="entry name" value="PA28_C"/>
</dbReference>
<dbReference type="AlphaFoldDB" id="A0A1E3JB28"/>
<dbReference type="InterPro" id="IPR036252">
    <property type="entry name" value="Proteasome_activ_sf"/>
</dbReference>
<dbReference type="PANTHER" id="PTHR10660">
    <property type="entry name" value="PROTEASOME REGULATOR PA28"/>
    <property type="match status" value="1"/>
</dbReference>
<evidence type="ECO:0000259" key="3">
    <source>
        <dbReference type="Pfam" id="PF02252"/>
    </source>
</evidence>
<dbReference type="Pfam" id="PF02252">
    <property type="entry name" value="PA28_C"/>
    <property type="match status" value="1"/>
</dbReference>
<dbReference type="OrthoDB" id="6591885at2759"/>
<evidence type="ECO:0000313" key="5">
    <source>
        <dbReference type="Proteomes" id="UP000095149"/>
    </source>
</evidence>
<dbReference type="SUPFAM" id="SSF47216">
    <property type="entry name" value="Proteasome activator"/>
    <property type="match status" value="1"/>
</dbReference>
<reference evidence="4 5" key="1">
    <citation type="submission" date="2016-06" db="EMBL/GenBank/DDBJ databases">
        <title>Evolution of pathogenesis and genome organization in the Tremellales.</title>
        <authorList>
            <person name="Cuomo C."/>
            <person name="Litvintseva A."/>
            <person name="Heitman J."/>
            <person name="Chen Y."/>
            <person name="Sun S."/>
            <person name="Springer D."/>
            <person name="Dromer F."/>
            <person name="Young S."/>
            <person name="Zeng Q."/>
            <person name="Chapman S."/>
            <person name="Gujja S."/>
            <person name="Saif S."/>
            <person name="Birren B."/>
        </authorList>
    </citation>
    <scope>NUCLEOTIDE SEQUENCE [LARGE SCALE GENOMIC DNA]</scope>
    <source>
        <strain evidence="4 5">CBS 6273</strain>
    </source>
</reference>
<keyword evidence="2" id="KW-0647">Proteasome</keyword>
<protein>
    <recommendedName>
        <fullName evidence="3">Proteasome activator PA28 C-terminal domain-containing protein</fullName>
    </recommendedName>
</protein>
<evidence type="ECO:0000256" key="2">
    <source>
        <dbReference type="ARBA" id="ARBA00022942"/>
    </source>
</evidence>
<dbReference type="GO" id="GO:0061136">
    <property type="term" value="P:regulation of proteasomal protein catabolic process"/>
    <property type="evidence" value="ECO:0007669"/>
    <property type="project" value="TreeGrafter"/>
</dbReference>